<dbReference type="RefSeq" id="WP_014912030.1">
    <property type="nucleotide sequence ID" value="NZ_JAYMRS010000007.1"/>
</dbReference>
<dbReference type="Gene3D" id="3.40.50.720">
    <property type="entry name" value="NAD(P)-binding Rossmann-like Domain"/>
    <property type="match status" value="1"/>
</dbReference>
<proteinExistence type="predicted"/>
<accession>A0ABV5DZ24</accession>
<name>A0ABV5DZ24_9ACTN</name>
<dbReference type="InterPro" id="IPR022291">
    <property type="entry name" value="Bacteriocin_synth_cyclodeHase"/>
</dbReference>
<dbReference type="Proteomes" id="UP001585053">
    <property type="component" value="Unassembled WGS sequence"/>
</dbReference>
<protein>
    <submittedName>
        <fullName evidence="1">TOMM leader peptide-binding protein</fullName>
    </submittedName>
</protein>
<dbReference type="NCBIfam" id="TIGR03882">
    <property type="entry name" value="cyclo_dehyd_2"/>
    <property type="match status" value="1"/>
</dbReference>
<dbReference type="EMBL" id="JAYMRS010000007">
    <property type="protein sequence ID" value="MFB8769841.1"/>
    <property type="molecule type" value="Genomic_DNA"/>
</dbReference>
<evidence type="ECO:0000313" key="2">
    <source>
        <dbReference type="Proteomes" id="UP001585053"/>
    </source>
</evidence>
<sequence length="204" mass="21826">MNTSMSDDRCFYVLSGEFGRQYADTRGIPCGRRLTVSSLPEAADLPEAEVLVGIHSGRDTALRDAIDRVGFERGTATVGVELLPGRITCGPVVVPGRTACYACYLRRIEQHRGSPGLHDVEASSRGIAEGFAPAHLSIVEGMIALACGEIRDGLRGLGGTVRSFNLVTGAFSSSQTVAVDRCPRCGPRFRDDRSDTVSALRELP</sequence>
<gene>
    <name evidence="1" type="ORF">VSQ78_19190</name>
</gene>
<reference evidence="1 2" key="1">
    <citation type="submission" date="2024-01" db="EMBL/GenBank/DDBJ databases">
        <title>Genome mining of biosynthetic gene clusters to explore secondary metabolites of Streptomyces sp.</title>
        <authorList>
            <person name="Baig A."/>
            <person name="Ajitkumar Shintre N."/>
            <person name="Kumar H."/>
            <person name="Anbarasu A."/>
            <person name="Ramaiah S."/>
        </authorList>
    </citation>
    <scope>NUCLEOTIDE SEQUENCE [LARGE SCALE GENOMIC DNA]</scope>
    <source>
        <strain evidence="1 2">A01</strain>
    </source>
</reference>
<organism evidence="1 2">
    <name type="scientific">Nocardiopsis alba</name>
    <dbReference type="NCBI Taxonomy" id="53437"/>
    <lineage>
        <taxon>Bacteria</taxon>
        <taxon>Bacillati</taxon>
        <taxon>Actinomycetota</taxon>
        <taxon>Actinomycetes</taxon>
        <taxon>Streptosporangiales</taxon>
        <taxon>Nocardiopsidaceae</taxon>
        <taxon>Nocardiopsis</taxon>
    </lineage>
</organism>
<evidence type="ECO:0000313" key="1">
    <source>
        <dbReference type="EMBL" id="MFB8769841.1"/>
    </source>
</evidence>
<comment type="caution">
    <text evidence="1">The sequence shown here is derived from an EMBL/GenBank/DDBJ whole genome shotgun (WGS) entry which is preliminary data.</text>
</comment>
<keyword evidence="2" id="KW-1185">Reference proteome</keyword>